<dbReference type="InterPro" id="IPR005135">
    <property type="entry name" value="Endo/exonuclease/phosphatase"/>
</dbReference>
<feature type="region of interest" description="Disordered" evidence="1">
    <location>
        <begin position="449"/>
        <end position="488"/>
    </location>
</feature>
<dbReference type="InterPro" id="IPR025558">
    <property type="entry name" value="DUF4283"/>
</dbReference>
<dbReference type="Gene3D" id="3.60.10.10">
    <property type="entry name" value="Endonuclease/exonuclease/phosphatase"/>
    <property type="match status" value="1"/>
</dbReference>
<comment type="caution">
    <text evidence="4">The sequence shown here is derived from an EMBL/GenBank/DDBJ whole genome shotgun (WGS) entry which is preliminary data.</text>
</comment>
<accession>A0A1J6I2C9</accession>
<gene>
    <name evidence="4" type="ORF">A4A49_34554</name>
</gene>
<keyword evidence="5" id="KW-1185">Reference proteome</keyword>
<dbReference type="Gramene" id="OIS98675">
    <property type="protein sequence ID" value="OIS98675"/>
    <property type="gene ID" value="A4A49_34554"/>
</dbReference>
<name>A0A1J6I2C9_NICAT</name>
<feature type="compositionally biased region" description="Basic and acidic residues" evidence="1">
    <location>
        <begin position="583"/>
        <end position="596"/>
    </location>
</feature>
<dbReference type="OMA" id="EHEYEAN"/>
<sequence length="948" mass="108346">MASLPAGQPARITQPKDPPEESRPTVALPPESKSSYTNAVAGTSSTGNAINLNTVVARQTTHNGRPAVIFKASDYYGVMAENCKWTLVGKFTMGRPKIETIRAKFIEQIPLKGKVRIGAYDYRHVFIEFNTEADFNTAYFQRFMSISGALMLMFKWSPDFDPNEETSLAPIWVLLPELPFHKFKWDYLRQVLEQIGTPMKEDIATVSRTRPHMAKVRVEVDLMKSLPDAVFVGIEGDTTGLKGRDQKLEYKGVPAFCRTCKLQGHDVERCKVEARKKEQAKTNRDNEKTEIREEQPKANIPGEAELKANTDGAQTHIENQKDDGFIQVRNKRNRKKKTFQAGNSNTNNDKAQQNTMNQAKPKQDQTTFQNSNTQAIKPIKDNVEGKQNDTTIQAREINPNINSGRHKKKKTNKVNTQSLKVKNRLWVKQKSRQIEDKIIEAVQKEGKIQTMSRPKEVTTDKGKEIQSQQEGKTKEQESSSANSNNQIMSPFTADTACIQSKGGKITIDMGTLEHLQGELNNKHGPDIDNNSIYESGEDMDSNHSQEASTDDEITENSRGESEDDEDEQVADSLLEAFAPSPKQFDDPVAKETEEVIQKQGLSPRGNKRRNHKGASERLAKLIRIHKASMVILQEPFLSFDKLEEYRRYLGFDHAISNNCSKLWCFWNNGLECETIDNSRQQITFKIKEDDYTYWITAVYARNSAVKRRKLWNKLRNMSNRVNGPWSILGDFNIIMAPEEKKGGTPHVLSKSADFISCMDDCGMTDLGYTGNPFTWCNGSRGRRRISTRLDRVLINEDWAGKFQINRVDHHAKSGSDHSLITFKFGNENHEAIKYFRFLNFWTKQSDYNSLVENTWNKEVQGNDQWILQQKLKAVARCLSNWSKESIGDVFTSVKLSELEMCRLEHEYEANNNDANRQNLYKAQAEYTRWLKMQESILKQKARIKWAEE</sequence>
<feature type="compositionally biased region" description="Polar residues" evidence="1">
    <location>
        <begin position="340"/>
        <end position="375"/>
    </location>
</feature>
<dbReference type="PANTHER" id="PTHR31286:SF164">
    <property type="entry name" value="ZINC FINGER, CCHC-TYPE"/>
    <property type="match status" value="1"/>
</dbReference>
<proteinExistence type="predicted"/>
<evidence type="ECO:0000259" key="2">
    <source>
        <dbReference type="Pfam" id="PF03372"/>
    </source>
</evidence>
<dbReference type="EMBL" id="MJEQ01037191">
    <property type="protein sequence ID" value="OIS98675.1"/>
    <property type="molecule type" value="Genomic_DNA"/>
</dbReference>
<dbReference type="Proteomes" id="UP000187609">
    <property type="component" value="Unassembled WGS sequence"/>
</dbReference>
<feature type="domain" description="Endonuclease/exonuclease/phosphatase" evidence="2">
    <location>
        <begin position="615"/>
        <end position="817"/>
    </location>
</feature>
<dbReference type="GO" id="GO:0003824">
    <property type="term" value="F:catalytic activity"/>
    <property type="evidence" value="ECO:0007669"/>
    <property type="project" value="InterPro"/>
</dbReference>
<feature type="compositionally biased region" description="Basic and acidic residues" evidence="1">
    <location>
        <begin position="275"/>
        <end position="296"/>
    </location>
</feature>
<dbReference type="SUPFAM" id="SSF56219">
    <property type="entry name" value="DNase I-like"/>
    <property type="match status" value="1"/>
</dbReference>
<dbReference type="AlphaFoldDB" id="A0A1J6I2C9"/>
<feature type="compositionally biased region" description="Basic and acidic residues" evidence="1">
    <location>
        <begin position="449"/>
        <end position="464"/>
    </location>
</feature>
<evidence type="ECO:0000313" key="5">
    <source>
        <dbReference type="Proteomes" id="UP000187609"/>
    </source>
</evidence>
<reference evidence="4" key="1">
    <citation type="submission" date="2016-11" db="EMBL/GenBank/DDBJ databases">
        <title>The genome of Nicotiana attenuata.</title>
        <authorList>
            <person name="Xu S."/>
            <person name="Brockmoeller T."/>
            <person name="Gaquerel E."/>
            <person name="Navarro A."/>
            <person name="Kuhl H."/>
            <person name="Gase K."/>
            <person name="Ling Z."/>
            <person name="Zhou W."/>
            <person name="Kreitzer C."/>
            <person name="Stanke M."/>
            <person name="Tang H."/>
            <person name="Lyons E."/>
            <person name="Pandey P."/>
            <person name="Pandey S.P."/>
            <person name="Timmermann B."/>
            <person name="Baldwin I.T."/>
        </authorList>
    </citation>
    <scope>NUCLEOTIDE SEQUENCE [LARGE SCALE GENOMIC DNA]</scope>
    <source>
        <strain evidence="4">UT</strain>
    </source>
</reference>
<feature type="region of interest" description="Disordered" evidence="1">
    <location>
        <begin position="275"/>
        <end position="375"/>
    </location>
</feature>
<evidence type="ECO:0000313" key="4">
    <source>
        <dbReference type="EMBL" id="OIS98675.1"/>
    </source>
</evidence>
<feature type="compositionally biased region" description="Basic residues" evidence="1">
    <location>
        <begin position="329"/>
        <end position="338"/>
    </location>
</feature>
<feature type="non-terminal residue" evidence="4">
    <location>
        <position position="948"/>
    </location>
</feature>
<dbReference type="Pfam" id="PF14111">
    <property type="entry name" value="DUF4283"/>
    <property type="match status" value="1"/>
</dbReference>
<dbReference type="InterPro" id="IPR036691">
    <property type="entry name" value="Endo/exonu/phosph_ase_sf"/>
</dbReference>
<dbReference type="InterPro" id="IPR040256">
    <property type="entry name" value="At4g02000-like"/>
</dbReference>
<feature type="region of interest" description="Disordered" evidence="1">
    <location>
        <begin position="517"/>
        <end position="613"/>
    </location>
</feature>
<dbReference type="Pfam" id="PF03372">
    <property type="entry name" value="Exo_endo_phos"/>
    <property type="match status" value="1"/>
</dbReference>
<organism evidence="4 5">
    <name type="scientific">Nicotiana attenuata</name>
    <name type="common">Coyote tobacco</name>
    <dbReference type="NCBI Taxonomy" id="49451"/>
    <lineage>
        <taxon>Eukaryota</taxon>
        <taxon>Viridiplantae</taxon>
        <taxon>Streptophyta</taxon>
        <taxon>Embryophyta</taxon>
        <taxon>Tracheophyta</taxon>
        <taxon>Spermatophyta</taxon>
        <taxon>Magnoliopsida</taxon>
        <taxon>eudicotyledons</taxon>
        <taxon>Gunneridae</taxon>
        <taxon>Pentapetalae</taxon>
        <taxon>asterids</taxon>
        <taxon>lamiids</taxon>
        <taxon>Solanales</taxon>
        <taxon>Solanaceae</taxon>
        <taxon>Nicotianoideae</taxon>
        <taxon>Nicotianeae</taxon>
        <taxon>Nicotiana</taxon>
    </lineage>
</organism>
<evidence type="ECO:0000256" key="1">
    <source>
        <dbReference type="SAM" id="MobiDB-lite"/>
    </source>
</evidence>
<feature type="domain" description="DUF4283" evidence="3">
    <location>
        <begin position="80"/>
        <end position="164"/>
    </location>
</feature>
<dbReference type="STRING" id="49451.A0A1J6I2C9"/>
<evidence type="ECO:0000259" key="3">
    <source>
        <dbReference type="Pfam" id="PF14111"/>
    </source>
</evidence>
<protein>
    <submittedName>
        <fullName evidence="4">Uncharacterized protein</fullName>
    </submittedName>
</protein>
<feature type="compositionally biased region" description="Polar residues" evidence="1">
    <location>
        <begin position="32"/>
        <end position="42"/>
    </location>
</feature>
<feature type="region of interest" description="Disordered" evidence="1">
    <location>
        <begin position="1"/>
        <end position="42"/>
    </location>
</feature>
<dbReference type="PANTHER" id="PTHR31286">
    <property type="entry name" value="GLYCINE-RICH CELL WALL STRUCTURAL PROTEIN 1.8-LIKE"/>
    <property type="match status" value="1"/>
</dbReference>